<keyword evidence="3" id="KW-1185">Reference proteome</keyword>
<feature type="compositionally biased region" description="Acidic residues" evidence="1">
    <location>
        <begin position="177"/>
        <end position="188"/>
    </location>
</feature>
<dbReference type="AlphaFoldDB" id="A0A166TVJ8"/>
<dbReference type="Proteomes" id="UP000076532">
    <property type="component" value="Unassembled WGS sequence"/>
</dbReference>
<reference evidence="2 3" key="1">
    <citation type="journal article" date="2016" name="Mol. Biol. Evol.">
        <title>Comparative Genomics of Early-Diverging Mushroom-Forming Fungi Provides Insights into the Origins of Lignocellulose Decay Capabilities.</title>
        <authorList>
            <person name="Nagy L.G."/>
            <person name="Riley R."/>
            <person name="Tritt A."/>
            <person name="Adam C."/>
            <person name="Daum C."/>
            <person name="Floudas D."/>
            <person name="Sun H."/>
            <person name="Yadav J.S."/>
            <person name="Pangilinan J."/>
            <person name="Larsson K.H."/>
            <person name="Matsuura K."/>
            <person name="Barry K."/>
            <person name="Labutti K."/>
            <person name="Kuo R."/>
            <person name="Ohm R.A."/>
            <person name="Bhattacharya S.S."/>
            <person name="Shirouzu T."/>
            <person name="Yoshinaga Y."/>
            <person name="Martin F.M."/>
            <person name="Grigoriev I.V."/>
            <person name="Hibbett D.S."/>
        </authorList>
    </citation>
    <scope>NUCLEOTIDE SEQUENCE [LARGE SCALE GENOMIC DNA]</scope>
    <source>
        <strain evidence="2 3">CBS 109695</strain>
    </source>
</reference>
<proteinExistence type="predicted"/>
<gene>
    <name evidence="2" type="ORF">FIBSPDRAFT_945523</name>
</gene>
<name>A0A166TVJ8_9AGAM</name>
<accession>A0A166TVJ8</accession>
<evidence type="ECO:0000313" key="2">
    <source>
        <dbReference type="EMBL" id="KZP31034.1"/>
    </source>
</evidence>
<feature type="compositionally biased region" description="Low complexity" evidence="1">
    <location>
        <begin position="50"/>
        <end position="62"/>
    </location>
</feature>
<organism evidence="2 3">
    <name type="scientific">Athelia psychrophila</name>
    <dbReference type="NCBI Taxonomy" id="1759441"/>
    <lineage>
        <taxon>Eukaryota</taxon>
        <taxon>Fungi</taxon>
        <taxon>Dikarya</taxon>
        <taxon>Basidiomycota</taxon>
        <taxon>Agaricomycotina</taxon>
        <taxon>Agaricomycetes</taxon>
        <taxon>Agaricomycetidae</taxon>
        <taxon>Atheliales</taxon>
        <taxon>Atheliaceae</taxon>
        <taxon>Athelia</taxon>
    </lineage>
</organism>
<protein>
    <submittedName>
        <fullName evidence="2">Uncharacterized protein</fullName>
    </submittedName>
</protein>
<dbReference type="EMBL" id="KV417491">
    <property type="protein sequence ID" value="KZP31034.1"/>
    <property type="molecule type" value="Genomic_DNA"/>
</dbReference>
<feature type="compositionally biased region" description="Low complexity" evidence="1">
    <location>
        <begin position="72"/>
        <end position="91"/>
    </location>
</feature>
<evidence type="ECO:0000313" key="3">
    <source>
        <dbReference type="Proteomes" id="UP000076532"/>
    </source>
</evidence>
<sequence>MSSKWIQSQEDGHISAEEEEEEEVLQILGESSGGEEFYTPAASIHKDDSGSAPGSGASNSMAQSSPGLDSVSAHPDSARPASPRPSSARPTSPLPISQHPMSPAPAREPLFWRSSSELSTFSSTWLEPAPSERELGQAFVTGYVRMREEGRRPLQLDHISIPGRPRPHVELHSVPQDDGEEVEDEDEAGCGGGPPCTSGPLRCHPTPSERLVIIIPAPTSARRVVKKSL</sequence>
<feature type="region of interest" description="Disordered" evidence="1">
    <location>
        <begin position="1"/>
        <end position="109"/>
    </location>
</feature>
<feature type="region of interest" description="Disordered" evidence="1">
    <location>
        <begin position="158"/>
        <end position="202"/>
    </location>
</feature>
<evidence type="ECO:0000256" key="1">
    <source>
        <dbReference type="SAM" id="MobiDB-lite"/>
    </source>
</evidence>